<feature type="binding site" evidence="12">
    <location>
        <position position="448"/>
    </location>
    <ligand>
        <name>Ca(2+)</name>
        <dbReference type="ChEBI" id="CHEBI:29108"/>
    </ligand>
</feature>
<dbReference type="InterPro" id="IPR042173">
    <property type="entry name" value="RNase_J_2"/>
</dbReference>
<dbReference type="InterPro" id="IPR001587">
    <property type="entry name" value="RNase_J_CS"/>
</dbReference>
<dbReference type="PROSITE" id="PS01292">
    <property type="entry name" value="UPF0036"/>
    <property type="match status" value="1"/>
</dbReference>
<dbReference type="InterPro" id="IPR001279">
    <property type="entry name" value="Metallo-B-lactamas"/>
</dbReference>
<dbReference type="GO" id="GO:0004521">
    <property type="term" value="F:RNA endonuclease activity"/>
    <property type="evidence" value="ECO:0007669"/>
    <property type="project" value="UniProtKB-UniRule"/>
</dbReference>
<dbReference type="Pfam" id="PF22505">
    <property type="entry name" value="RNase_J_b_CASP"/>
    <property type="match status" value="1"/>
</dbReference>
<evidence type="ECO:0000256" key="3">
    <source>
        <dbReference type="ARBA" id="ARBA00022723"/>
    </source>
</evidence>
<protein>
    <recommendedName>
        <fullName evidence="9">Ribonuclease J</fullName>
        <shortName evidence="9">RNase J</shortName>
        <ecNumber evidence="9">3.1.-.-</ecNumber>
    </recommendedName>
</protein>
<dbReference type="InterPro" id="IPR030854">
    <property type="entry name" value="RNase_J_bac"/>
</dbReference>
<evidence type="ECO:0000256" key="7">
    <source>
        <dbReference type="ARBA" id="ARBA00022839"/>
    </source>
</evidence>
<dbReference type="NCBIfam" id="TIGR00649">
    <property type="entry name" value="MG423"/>
    <property type="match status" value="1"/>
</dbReference>
<keyword evidence="9" id="KW-0698">rRNA processing</keyword>
<keyword evidence="3 12" id="KW-0479">Metal-binding</keyword>
<feature type="binding site" evidence="12">
    <location>
        <position position="395"/>
    </location>
    <ligand>
        <name>Zn(2+)</name>
        <dbReference type="ChEBI" id="CHEBI:29105"/>
        <label>1</label>
        <note>catalytic</note>
    </ligand>
</feature>
<dbReference type="PANTHER" id="PTHR43694">
    <property type="entry name" value="RIBONUCLEASE J"/>
    <property type="match status" value="1"/>
</dbReference>
<dbReference type="GO" id="GO:0004534">
    <property type="term" value="F:5'-3' RNA exonuclease activity"/>
    <property type="evidence" value="ECO:0007669"/>
    <property type="project" value="UniProtKB-UniRule"/>
</dbReference>
<feature type="active site" description="Proton donor" evidence="10">
    <location>
        <position position="200"/>
    </location>
</feature>
<keyword evidence="12" id="KW-0106">Calcium</keyword>
<feature type="domain" description="Metallo-beta-lactamase" evidence="13">
    <location>
        <begin position="23"/>
        <end position="220"/>
    </location>
</feature>
<dbReference type="EMBL" id="AP026802">
    <property type="protein sequence ID" value="BDR58242.1"/>
    <property type="molecule type" value="Genomic_DNA"/>
</dbReference>
<feature type="binding site" evidence="12">
    <location>
        <position position="76"/>
    </location>
    <ligand>
        <name>Zn(2+)</name>
        <dbReference type="ChEBI" id="CHEBI:29105"/>
        <label>1</label>
        <note>catalytic</note>
    </ligand>
</feature>
<gene>
    <name evidence="14" type="primary">rnj_1</name>
    <name evidence="9" type="synonym">rnj</name>
    <name evidence="14" type="ORF">XA3_06830</name>
</gene>
<dbReference type="SUPFAM" id="SSF56281">
    <property type="entry name" value="Metallo-hydrolase/oxidoreductase"/>
    <property type="match status" value="1"/>
</dbReference>
<feature type="binding site" evidence="9 11">
    <location>
        <begin position="369"/>
        <end position="373"/>
    </location>
    <ligand>
        <name>substrate</name>
    </ligand>
</feature>
<comment type="subcellular location">
    <subcellularLocation>
        <location evidence="9">Cytoplasm</location>
    </subcellularLocation>
</comment>
<evidence type="ECO:0000256" key="12">
    <source>
        <dbReference type="PIRSR" id="PIRSR004803-3"/>
    </source>
</evidence>
<evidence type="ECO:0000256" key="10">
    <source>
        <dbReference type="PIRSR" id="PIRSR004803-1"/>
    </source>
</evidence>
<dbReference type="Gene3D" id="3.60.15.10">
    <property type="entry name" value="Ribonuclease Z/Hydroxyacylglutathione hydrolase-like"/>
    <property type="match status" value="1"/>
</dbReference>
<dbReference type="InterPro" id="IPR036866">
    <property type="entry name" value="RibonucZ/Hydroxyglut_hydro"/>
</dbReference>
<keyword evidence="8 9" id="KW-0694">RNA-binding</keyword>
<comment type="subunit">
    <text evidence="9">Homodimer, may be a subunit of the RNA degradosome.</text>
</comment>
<comment type="similarity">
    <text evidence="9">Belongs to the metallo-beta-lactamase superfamily. RNA-metabolizing metallo-beta-lactamase-like family. Bacterial RNase J subfamily.</text>
</comment>
<keyword evidence="2 9" id="KW-0540">Nuclease</keyword>
<keyword evidence="4 9" id="KW-0255">Endonuclease</keyword>
<dbReference type="Pfam" id="PF07521">
    <property type="entry name" value="RMMBL"/>
    <property type="match status" value="1"/>
</dbReference>
<name>A0AAU9DMN4_9LACO</name>
<feature type="binding site" evidence="11">
    <location>
        <begin position="237"/>
        <end position="239"/>
    </location>
    <ligand>
        <name>substrate</name>
    </ligand>
</feature>
<evidence type="ECO:0000313" key="15">
    <source>
        <dbReference type="Proteomes" id="UP001321861"/>
    </source>
</evidence>
<dbReference type="InterPro" id="IPR041636">
    <property type="entry name" value="RNase_J_C"/>
</dbReference>
<dbReference type="CDD" id="cd07714">
    <property type="entry name" value="RNaseJ_MBL-fold"/>
    <property type="match status" value="1"/>
</dbReference>
<dbReference type="Gene3D" id="3.40.50.10710">
    <property type="entry name" value="Metallo-hydrolase/oxidoreductase"/>
    <property type="match status" value="1"/>
</dbReference>
<dbReference type="GO" id="GO:0008270">
    <property type="term" value="F:zinc ion binding"/>
    <property type="evidence" value="ECO:0007669"/>
    <property type="project" value="InterPro"/>
</dbReference>
<dbReference type="InterPro" id="IPR055132">
    <property type="entry name" value="RNase_J_b_CASP"/>
</dbReference>
<dbReference type="PANTHER" id="PTHR43694:SF1">
    <property type="entry name" value="RIBONUCLEASE J"/>
    <property type="match status" value="1"/>
</dbReference>
<feature type="binding site" evidence="12">
    <location>
        <position position="78"/>
    </location>
    <ligand>
        <name>Zn(2+)</name>
        <dbReference type="ChEBI" id="CHEBI:29105"/>
        <label>2</label>
        <note>catalytic</note>
    </ligand>
</feature>
<feature type="binding site" evidence="12">
    <location>
        <position position="80"/>
    </location>
    <ligand>
        <name>Zn(2+)</name>
        <dbReference type="ChEBI" id="CHEBI:29105"/>
        <label>1</label>
        <note>catalytic</note>
    </ligand>
</feature>
<proteinExistence type="inferred from homology"/>
<keyword evidence="15" id="KW-1185">Reference proteome</keyword>
<keyword evidence="5 9" id="KW-0378">Hydrolase</keyword>
<dbReference type="KEGG" id="xap:XA3_06830"/>
<dbReference type="Proteomes" id="UP001321861">
    <property type="component" value="Chromosome"/>
</dbReference>
<dbReference type="InterPro" id="IPR004613">
    <property type="entry name" value="RNase_J"/>
</dbReference>
<evidence type="ECO:0000256" key="5">
    <source>
        <dbReference type="ARBA" id="ARBA00022801"/>
    </source>
</evidence>
<comment type="cofactor">
    <cofactor evidence="12">
        <name>Ca(2+)</name>
        <dbReference type="ChEBI" id="CHEBI:29108"/>
    </cofactor>
    <text evidence="12">Binds 1 Ca(2+) cation per subunit. Seen in 1 crystal structure, it is not clear if it is physiologically important.</text>
</comment>
<accession>A0AAU9DMN4</accession>
<dbReference type="InterPro" id="IPR011108">
    <property type="entry name" value="RMMBL"/>
</dbReference>
<dbReference type="NCBIfam" id="NF047419">
    <property type="entry name" value="RNase_J1_RnjA"/>
    <property type="match status" value="1"/>
</dbReference>
<dbReference type="Pfam" id="PF00753">
    <property type="entry name" value="Lactamase_B"/>
    <property type="match status" value="1"/>
</dbReference>
<keyword evidence="7 9" id="KW-0269">Exonuclease</keyword>
<reference evidence="14 15" key="1">
    <citation type="journal article" date="2023" name="Microbiol. Spectr.">
        <title>Symbiosis of Carpenter Bees with Uncharacterized Lactic Acid Bacteria Showing NAD Auxotrophy.</title>
        <authorList>
            <person name="Kawasaki S."/>
            <person name="Ozawa K."/>
            <person name="Mori T."/>
            <person name="Yamamoto A."/>
            <person name="Ito M."/>
            <person name="Ohkuma M."/>
            <person name="Sakamoto M."/>
            <person name="Matsutani M."/>
        </authorList>
    </citation>
    <scope>NUCLEOTIDE SEQUENCE [LARGE SCALE GENOMIC DNA]</scope>
    <source>
        <strain evidence="14 15">XA3</strain>
    </source>
</reference>
<dbReference type="PIRSF" id="PIRSF004803">
    <property type="entry name" value="RnjA"/>
    <property type="match status" value="1"/>
</dbReference>
<feature type="binding site" evidence="12">
    <location>
        <position position="51"/>
    </location>
    <ligand>
        <name>Ca(2+)</name>
        <dbReference type="ChEBI" id="CHEBI:29108"/>
    </ligand>
</feature>
<keyword evidence="6 12" id="KW-0862">Zinc</keyword>
<keyword evidence="1 9" id="KW-0963">Cytoplasm</keyword>
<comment type="cofactor">
    <cofactor evidence="12">
        <name>Zn(2+)</name>
        <dbReference type="ChEBI" id="CHEBI:29105"/>
    </cofactor>
    <text evidence="12">Binds 2 Zn(2+) ions per subunit. It is not clear if Zn(2+) or Mg(2+) is physiologically important.</text>
</comment>
<feature type="binding site" evidence="12">
    <location>
        <position position="145"/>
    </location>
    <ligand>
        <name>Zn(2+)</name>
        <dbReference type="ChEBI" id="CHEBI:29105"/>
        <label>1</label>
        <note>catalytic</note>
    </ligand>
</feature>
<dbReference type="EC" id="3.1.-.-" evidence="9"/>
<sequence>MPTKSKKAKNIRIAAIGGLGEIGKNMYCVEYDDKIVVIDCGIKFPEDDLLGIDYVISDYQYVIKNRDKIQGLVITHGHEDHIGGIPFLLRQLSGINIYAGPLALALIRSKLEENGLTRDCNLIEIDEDSDLDFGEISVTFFRTTHSIPDTLGVAVHTPVGVVVQTGDYKFDLTPVDGQPAPNLQRMAKLGDEGVLLLMSDSTNAEVPTFTKSERFVGKSIRNIMESIKGRIIFASFASNISRIKQASDVAIENGRKIAVFGRSMEAAIKNGVELGYLDYPKGTLVDPKDVNNIPPEEMMILCTGSQGEPMAALSRIANGTHKQISIVPGDTVIFSSSPIPGNTMSVNHVINGLEEAGAEVIHGKVNNVHTSGHGGQEEQKLMLRLIKPKFFMPIHGEYRMLKIHTELAQLCDVPKENCFIMENGDVLELNQEEAKVVDHFPASDVFVDGNGIGDIGNAVIHERQLLSEDGLVAACATVKMKTGQILSGPDILSRGFIYMRESGELINQAQKQVYHAIKMCFRSSGRVTESMINDAIVDTLQDYLYEKTERKPIIIPMIISV</sequence>
<feature type="active site" description="Proton acceptor" evidence="10">
    <location>
        <position position="373"/>
    </location>
</feature>
<evidence type="ECO:0000256" key="1">
    <source>
        <dbReference type="ARBA" id="ARBA00022490"/>
    </source>
</evidence>
<evidence type="ECO:0000256" key="8">
    <source>
        <dbReference type="ARBA" id="ARBA00022884"/>
    </source>
</evidence>
<evidence type="ECO:0000256" key="11">
    <source>
        <dbReference type="PIRSR" id="PIRSR004803-2"/>
    </source>
</evidence>
<evidence type="ECO:0000256" key="9">
    <source>
        <dbReference type="HAMAP-Rule" id="MF_01491"/>
    </source>
</evidence>
<feature type="binding site" evidence="12">
    <location>
        <position position="167"/>
    </location>
    <ligand>
        <name>Zn(2+)</name>
        <dbReference type="ChEBI" id="CHEBI:29105"/>
        <label>1</label>
        <note>catalytic</note>
    </ligand>
</feature>
<evidence type="ECO:0000256" key="2">
    <source>
        <dbReference type="ARBA" id="ARBA00022722"/>
    </source>
</evidence>
<feature type="binding site" evidence="12">
    <location>
        <position position="81"/>
    </location>
    <ligand>
        <name>Zn(2+)</name>
        <dbReference type="ChEBI" id="CHEBI:29105"/>
        <label>1</label>
        <note>catalytic</note>
    </ligand>
</feature>
<evidence type="ECO:0000259" key="13">
    <source>
        <dbReference type="SMART" id="SM00849"/>
    </source>
</evidence>
<dbReference type="AlphaFoldDB" id="A0AAU9DMN4"/>
<evidence type="ECO:0000256" key="6">
    <source>
        <dbReference type="ARBA" id="ARBA00022833"/>
    </source>
</evidence>
<dbReference type="GO" id="GO:0003723">
    <property type="term" value="F:RNA binding"/>
    <property type="evidence" value="ECO:0007669"/>
    <property type="project" value="UniProtKB-UniRule"/>
</dbReference>
<dbReference type="HAMAP" id="MF_01491">
    <property type="entry name" value="RNase_J_bact"/>
    <property type="match status" value="1"/>
</dbReference>
<dbReference type="Gene3D" id="3.10.20.580">
    <property type="match status" value="1"/>
</dbReference>
<evidence type="ECO:0000313" key="14">
    <source>
        <dbReference type="EMBL" id="BDR58242.1"/>
    </source>
</evidence>
<comment type="function">
    <text evidence="9">An RNase that has 5'-3' exonuclease and possibly endonuclease activity. Involved in maturation of rRNA and in some organisms also mRNA maturation and/or decay.</text>
</comment>
<feature type="binding site" evidence="12">
    <location>
        <position position="53"/>
    </location>
    <ligand>
        <name>Ca(2+)</name>
        <dbReference type="ChEBI" id="CHEBI:29108"/>
    </ligand>
</feature>
<evidence type="ECO:0000256" key="4">
    <source>
        <dbReference type="ARBA" id="ARBA00022759"/>
    </source>
</evidence>
<dbReference type="RefSeq" id="WP_317636158.1">
    <property type="nucleotide sequence ID" value="NZ_AP026802.1"/>
</dbReference>
<dbReference type="GO" id="GO:0005737">
    <property type="term" value="C:cytoplasm"/>
    <property type="evidence" value="ECO:0007669"/>
    <property type="project" value="UniProtKB-SubCell"/>
</dbReference>
<dbReference type="SMART" id="SM00849">
    <property type="entry name" value="Lactamase_B"/>
    <property type="match status" value="1"/>
</dbReference>
<dbReference type="Pfam" id="PF17770">
    <property type="entry name" value="RNase_J_C"/>
    <property type="match status" value="1"/>
</dbReference>
<dbReference type="GO" id="GO:0006364">
    <property type="term" value="P:rRNA processing"/>
    <property type="evidence" value="ECO:0007669"/>
    <property type="project" value="UniProtKB-UniRule"/>
</dbReference>
<organism evidence="14 15">
    <name type="scientific">Xylocopilactobacillus apicola</name>
    <dbReference type="NCBI Taxonomy" id="2932184"/>
    <lineage>
        <taxon>Bacteria</taxon>
        <taxon>Bacillati</taxon>
        <taxon>Bacillota</taxon>
        <taxon>Bacilli</taxon>
        <taxon>Lactobacillales</taxon>
        <taxon>Lactobacillaceae</taxon>
        <taxon>Xylocopilactobacillus</taxon>
    </lineage>
</organism>